<dbReference type="SUPFAM" id="SSF56801">
    <property type="entry name" value="Acetyl-CoA synthetase-like"/>
    <property type="match status" value="1"/>
</dbReference>
<dbReference type="InterPro" id="IPR009081">
    <property type="entry name" value="PP-bd_ACP"/>
</dbReference>
<evidence type="ECO:0000256" key="2">
    <source>
        <dbReference type="ARBA" id="ARBA00022450"/>
    </source>
</evidence>
<dbReference type="PANTHER" id="PTHR45527:SF1">
    <property type="entry name" value="FATTY ACID SYNTHASE"/>
    <property type="match status" value="1"/>
</dbReference>
<dbReference type="PROSITE" id="PS00455">
    <property type="entry name" value="AMP_BINDING"/>
    <property type="match status" value="1"/>
</dbReference>
<dbReference type="Gene3D" id="2.30.38.10">
    <property type="entry name" value="Luciferase, Domain 3"/>
    <property type="match status" value="1"/>
</dbReference>
<evidence type="ECO:0000256" key="1">
    <source>
        <dbReference type="ARBA" id="ARBA00001957"/>
    </source>
</evidence>
<dbReference type="GO" id="GO:0043041">
    <property type="term" value="P:amino acid activation for nonribosomal peptide biosynthetic process"/>
    <property type="evidence" value="ECO:0007669"/>
    <property type="project" value="TreeGrafter"/>
</dbReference>
<dbReference type="InterPro" id="IPR025110">
    <property type="entry name" value="AMP-bd_C"/>
</dbReference>
<dbReference type="FunFam" id="1.10.1200.10:FF:000005">
    <property type="entry name" value="Nonribosomal peptide synthetase 1"/>
    <property type="match status" value="1"/>
</dbReference>
<dbReference type="CDD" id="cd05930">
    <property type="entry name" value="A_NRPS"/>
    <property type="match status" value="1"/>
</dbReference>
<sequence>MTSPAIHRLVGEVAARNPEAVAVSWPGGTLTYRALMARANALAAELAGHGVGPESRVAVALSRSADFVVAVLAVLKAGGAYVPVDPAYPAARRELMLADAGADLVIAAEGDGHRTLGLAGRTWPAFAPEVDVPVGPDNLAYLIYTSGSTGVPKGVAVTHGAVLNLVTGDGRLATGAGDVVAHLAPTAFDASVFEIWCALGNGARVALLGEGQLSIGELGAALRSVRPDRLFLTTGLFHLLVDHDVDALGSVGVLYTGGDVLSPRHVLAASAAIGDRVHAAYGPTETTVFASLHAIGRGTVGERVPLGTALGGRTMHVLGPDLAPVPDGEPGEICLGGAGVARGYHRRPGLTAERFVPDPFSPEPGARLYRTGDLGRLLPEGTVEFLGRADRQVKVRGFRVELGEIEAALAAHEAVGAAAVVAAQDGHGKRVVAYAAPAAGGSLTAARLRSWLARRLPEYLHPANYVLLDALPLDPNGKVDRAALPTPWTVRAELAHLDLPPYVRPSTDTERAVCAAFMDVLALDQVGVHDNFFQLGGDSLRSVQVLQQLRDHGIDVGARQFFRNPTAAQLVGLVET</sequence>
<dbReference type="GO" id="GO:0005737">
    <property type="term" value="C:cytoplasm"/>
    <property type="evidence" value="ECO:0007669"/>
    <property type="project" value="TreeGrafter"/>
</dbReference>
<dbReference type="Gene3D" id="3.40.50.980">
    <property type="match status" value="2"/>
</dbReference>
<dbReference type="GO" id="GO:0044550">
    <property type="term" value="P:secondary metabolite biosynthetic process"/>
    <property type="evidence" value="ECO:0007669"/>
    <property type="project" value="TreeGrafter"/>
</dbReference>
<protein>
    <recommendedName>
        <fullName evidence="4">Carrier domain-containing protein</fullName>
    </recommendedName>
</protein>
<keyword evidence="3" id="KW-0597">Phosphoprotein</keyword>
<dbReference type="SUPFAM" id="SSF47336">
    <property type="entry name" value="ACP-like"/>
    <property type="match status" value="1"/>
</dbReference>
<evidence type="ECO:0000259" key="4">
    <source>
        <dbReference type="PROSITE" id="PS50075"/>
    </source>
</evidence>
<gene>
    <name evidence="5" type="ORF">BLA60_18900</name>
</gene>
<evidence type="ECO:0000256" key="3">
    <source>
        <dbReference type="ARBA" id="ARBA00022553"/>
    </source>
</evidence>
<evidence type="ECO:0000313" key="6">
    <source>
        <dbReference type="Proteomes" id="UP000185696"/>
    </source>
</evidence>
<keyword evidence="6" id="KW-1185">Reference proteome</keyword>
<dbReference type="InterPro" id="IPR020845">
    <property type="entry name" value="AMP-binding_CS"/>
</dbReference>
<dbReference type="PROSITE" id="PS00012">
    <property type="entry name" value="PHOSPHOPANTETHEINE"/>
    <property type="match status" value="1"/>
</dbReference>
<proteinExistence type="predicted"/>
<dbReference type="AlphaFoldDB" id="A0A7Z1AX83"/>
<comment type="cofactor">
    <cofactor evidence="1">
        <name>pantetheine 4'-phosphate</name>
        <dbReference type="ChEBI" id="CHEBI:47942"/>
    </cofactor>
</comment>
<feature type="domain" description="Carrier" evidence="4">
    <location>
        <begin position="504"/>
        <end position="576"/>
    </location>
</feature>
<dbReference type="InterPro" id="IPR000873">
    <property type="entry name" value="AMP-dep_synth/lig_dom"/>
</dbReference>
<dbReference type="Pfam" id="PF13193">
    <property type="entry name" value="AMP-binding_C"/>
    <property type="match status" value="1"/>
</dbReference>
<dbReference type="Pfam" id="PF00550">
    <property type="entry name" value="PP-binding"/>
    <property type="match status" value="1"/>
</dbReference>
<dbReference type="NCBIfam" id="TIGR01733">
    <property type="entry name" value="AA-adenyl-dom"/>
    <property type="match status" value="1"/>
</dbReference>
<keyword evidence="2" id="KW-0596">Phosphopantetheine</keyword>
<dbReference type="PANTHER" id="PTHR45527">
    <property type="entry name" value="NONRIBOSOMAL PEPTIDE SYNTHETASE"/>
    <property type="match status" value="1"/>
</dbReference>
<reference evidence="5 6" key="1">
    <citation type="submission" date="2016-12" db="EMBL/GenBank/DDBJ databases">
        <title>The draft genome sequence of Actinophytocola xinjiangensis.</title>
        <authorList>
            <person name="Wang W."/>
            <person name="Yuan L."/>
        </authorList>
    </citation>
    <scope>NUCLEOTIDE SEQUENCE [LARGE SCALE GENOMIC DNA]</scope>
    <source>
        <strain evidence="5 6">CGMCC 4.4663</strain>
    </source>
</reference>
<comment type="caution">
    <text evidence="5">The sequence shown here is derived from an EMBL/GenBank/DDBJ whole genome shotgun (WGS) entry which is preliminary data.</text>
</comment>
<dbReference type="Proteomes" id="UP000185696">
    <property type="component" value="Unassembled WGS sequence"/>
</dbReference>
<dbReference type="InterPro" id="IPR006162">
    <property type="entry name" value="Ppantetheine_attach_site"/>
</dbReference>
<dbReference type="PROSITE" id="PS50075">
    <property type="entry name" value="CARRIER"/>
    <property type="match status" value="1"/>
</dbReference>
<accession>A0A7Z1AX83</accession>
<dbReference type="InterPro" id="IPR010071">
    <property type="entry name" value="AA_adenyl_dom"/>
</dbReference>
<evidence type="ECO:0000313" key="5">
    <source>
        <dbReference type="EMBL" id="OLF09835.1"/>
    </source>
</evidence>
<dbReference type="InterPro" id="IPR045851">
    <property type="entry name" value="AMP-bd_C_sf"/>
</dbReference>
<organism evidence="5 6">
    <name type="scientific">Actinophytocola xinjiangensis</name>
    <dbReference type="NCBI Taxonomy" id="485602"/>
    <lineage>
        <taxon>Bacteria</taxon>
        <taxon>Bacillati</taxon>
        <taxon>Actinomycetota</taxon>
        <taxon>Actinomycetes</taxon>
        <taxon>Pseudonocardiales</taxon>
        <taxon>Pseudonocardiaceae</taxon>
    </lineage>
</organism>
<dbReference type="EMBL" id="MSIF01000008">
    <property type="protein sequence ID" value="OLF09835.1"/>
    <property type="molecule type" value="Genomic_DNA"/>
</dbReference>
<dbReference type="Gene3D" id="1.10.1200.10">
    <property type="entry name" value="ACP-like"/>
    <property type="match status" value="1"/>
</dbReference>
<dbReference type="Pfam" id="PF00501">
    <property type="entry name" value="AMP-binding"/>
    <property type="match status" value="1"/>
</dbReference>
<dbReference type="GO" id="GO:0031177">
    <property type="term" value="F:phosphopantetheine binding"/>
    <property type="evidence" value="ECO:0007669"/>
    <property type="project" value="TreeGrafter"/>
</dbReference>
<dbReference type="FunFam" id="3.40.50.980:FF:000001">
    <property type="entry name" value="Non-ribosomal peptide synthetase"/>
    <property type="match status" value="1"/>
</dbReference>
<dbReference type="InterPro" id="IPR036736">
    <property type="entry name" value="ACP-like_sf"/>
</dbReference>
<name>A0A7Z1AX83_9PSEU</name>
<dbReference type="Gene3D" id="3.30.300.30">
    <property type="match status" value="1"/>
</dbReference>